<dbReference type="PROSITE" id="PS50850">
    <property type="entry name" value="MFS"/>
    <property type="match status" value="1"/>
</dbReference>
<dbReference type="InterPro" id="IPR052524">
    <property type="entry name" value="MFS_Cyanate_Porter"/>
</dbReference>
<feature type="transmembrane region" description="Helical" evidence="5">
    <location>
        <begin position="383"/>
        <end position="405"/>
    </location>
</feature>
<feature type="transmembrane region" description="Helical" evidence="5">
    <location>
        <begin position="149"/>
        <end position="171"/>
    </location>
</feature>
<feature type="transmembrane region" description="Helical" evidence="5">
    <location>
        <begin position="271"/>
        <end position="290"/>
    </location>
</feature>
<keyword evidence="4 5" id="KW-0472">Membrane</keyword>
<dbReference type="CDD" id="cd17339">
    <property type="entry name" value="MFS_NIMT_CynX_like"/>
    <property type="match status" value="1"/>
</dbReference>
<evidence type="ECO:0000256" key="2">
    <source>
        <dbReference type="ARBA" id="ARBA00022692"/>
    </source>
</evidence>
<comment type="subcellular location">
    <subcellularLocation>
        <location evidence="1">Cell membrane</location>
        <topology evidence="1">Multi-pass membrane protein</topology>
    </subcellularLocation>
</comment>
<feature type="transmembrane region" description="Helical" evidence="5">
    <location>
        <begin position="115"/>
        <end position="137"/>
    </location>
</feature>
<evidence type="ECO:0000256" key="4">
    <source>
        <dbReference type="ARBA" id="ARBA00023136"/>
    </source>
</evidence>
<proteinExistence type="predicted"/>
<sequence length="411" mass="42873">MANVISDTENVASAPSAIPIMRRGLVIAGILLIAANLRASITVVGPLLGEVRTDLDISSTTASALISLPLLCFAVFSPVAPVIAARWGMERTLAAALGTLALAIVIRSVPWMPALWIGTVSLGMSIATMNVLLPALLKRDFPTEAGRLTGIFSAVSAAVAATASGLAVPIAGLTDHGWRIAFGIWAAMALIGFGVFLPQLRRRTLPKHDHASALDPHPGGHRSPWLSALGWQITIFMGVQSLFFYTVLTWWPTIEESHGTTAATAGLHQGIMQIFSIIGSLLTAVLLHKLPKDQRGAVLGLVSVAAVAVLGQLLLPSWALLWNAFLGIGIGGSIVIALSFFAIRTVNHGQAAALSGMAQSVGYLLAATGPLVFGALHDAVDSWTTPLIALLVLLAVQLVFGSLAGRNKTLG</sequence>
<reference evidence="7 8" key="1">
    <citation type="submission" date="2020-03" db="EMBL/GenBank/DDBJ databases">
        <title>Screen low temperature-resistant strains for efficient degradation of petroleum hydrocarbons under the low temperature.</title>
        <authorList>
            <person name="Wang Y."/>
            <person name="Chen J."/>
        </authorList>
    </citation>
    <scope>NUCLEOTIDE SEQUENCE [LARGE SCALE GENOMIC DNA]</scope>
    <source>
        <strain evidence="7 8">KB1</strain>
    </source>
</reference>
<dbReference type="SUPFAM" id="SSF103473">
    <property type="entry name" value="MFS general substrate transporter"/>
    <property type="match status" value="1"/>
</dbReference>
<dbReference type="RefSeq" id="WP_166502713.1">
    <property type="nucleotide sequence ID" value="NZ_CP050124.1"/>
</dbReference>
<evidence type="ECO:0000259" key="6">
    <source>
        <dbReference type="PROSITE" id="PS50850"/>
    </source>
</evidence>
<dbReference type="GO" id="GO:0005886">
    <property type="term" value="C:plasma membrane"/>
    <property type="evidence" value="ECO:0007669"/>
    <property type="project" value="UniProtKB-SubCell"/>
</dbReference>
<feature type="transmembrane region" description="Helical" evidence="5">
    <location>
        <begin position="64"/>
        <end position="85"/>
    </location>
</feature>
<keyword evidence="2 5" id="KW-0812">Transmembrane</keyword>
<accession>A0A6G9D1B8</accession>
<dbReference type="Pfam" id="PF07690">
    <property type="entry name" value="MFS_1"/>
    <property type="match status" value="1"/>
</dbReference>
<evidence type="ECO:0000313" key="8">
    <source>
        <dbReference type="Proteomes" id="UP000502345"/>
    </source>
</evidence>
<evidence type="ECO:0000256" key="5">
    <source>
        <dbReference type="SAM" id="Phobius"/>
    </source>
</evidence>
<protein>
    <submittedName>
        <fullName evidence="7">MFS transporter</fullName>
    </submittedName>
</protein>
<dbReference type="GO" id="GO:0022857">
    <property type="term" value="F:transmembrane transporter activity"/>
    <property type="evidence" value="ECO:0007669"/>
    <property type="project" value="InterPro"/>
</dbReference>
<dbReference type="InterPro" id="IPR036259">
    <property type="entry name" value="MFS_trans_sf"/>
</dbReference>
<dbReference type="Proteomes" id="UP000502345">
    <property type="component" value="Chromosome"/>
</dbReference>
<feature type="transmembrane region" description="Helical" evidence="5">
    <location>
        <begin position="321"/>
        <end position="342"/>
    </location>
</feature>
<dbReference type="InterPro" id="IPR020846">
    <property type="entry name" value="MFS_dom"/>
</dbReference>
<dbReference type="Gene3D" id="1.20.1250.20">
    <property type="entry name" value="MFS general substrate transporter like domains"/>
    <property type="match status" value="1"/>
</dbReference>
<dbReference type="EMBL" id="CP050124">
    <property type="protein sequence ID" value="QIP42882.1"/>
    <property type="molecule type" value="Genomic_DNA"/>
</dbReference>
<keyword evidence="3 5" id="KW-1133">Transmembrane helix</keyword>
<feature type="transmembrane region" description="Helical" evidence="5">
    <location>
        <begin position="25"/>
        <end position="44"/>
    </location>
</feature>
<feature type="transmembrane region" description="Helical" evidence="5">
    <location>
        <begin position="229"/>
        <end position="251"/>
    </location>
</feature>
<dbReference type="AlphaFoldDB" id="A0A6G9D1B8"/>
<feature type="transmembrane region" description="Helical" evidence="5">
    <location>
        <begin position="354"/>
        <end position="377"/>
    </location>
</feature>
<dbReference type="InterPro" id="IPR011701">
    <property type="entry name" value="MFS"/>
</dbReference>
<evidence type="ECO:0000256" key="3">
    <source>
        <dbReference type="ARBA" id="ARBA00022989"/>
    </source>
</evidence>
<evidence type="ECO:0000256" key="1">
    <source>
        <dbReference type="ARBA" id="ARBA00004651"/>
    </source>
</evidence>
<feature type="transmembrane region" description="Helical" evidence="5">
    <location>
        <begin position="92"/>
        <end position="109"/>
    </location>
</feature>
<dbReference type="PANTHER" id="PTHR23523">
    <property type="match status" value="1"/>
</dbReference>
<dbReference type="PANTHER" id="PTHR23523:SF2">
    <property type="entry name" value="2-NITROIMIDAZOLE TRANSPORTER"/>
    <property type="match status" value="1"/>
</dbReference>
<feature type="transmembrane region" description="Helical" evidence="5">
    <location>
        <begin position="297"/>
        <end position="315"/>
    </location>
</feature>
<evidence type="ECO:0000313" key="7">
    <source>
        <dbReference type="EMBL" id="QIP42882.1"/>
    </source>
</evidence>
<feature type="transmembrane region" description="Helical" evidence="5">
    <location>
        <begin position="177"/>
        <end position="197"/>
    </location>
</feature>
<gene>
    <name evidence="7" type="ORF">G9444_5639</name>
</gene>
<feature type="domain" description="Major facilitator superfamily (MFS) profile" evidence="6">
    <location>
        <begin position="24"/>
        <end position="409"/>
    </location>
</feature>
<organism evidence="7 8">
    <name type="scientific">Rhodococcus erythropolis</name>
    <name type="common">Arthrobacter picolinophilus</name>
    <dbReference type="NCBI Taxonomy" id="1833"/>
    <lineage>
        <taxon>Bacteria</taxon>
        <taxon>Bacillati</taxon>
        <taxon>Actinomycetota</taxon>
        <taxon>Actinomycetes</taxon>
        <taxon>Mycobacteriales</taxon>
        <taxon>Nocardiaceae</taxon>
        <taxon>Rhodococcus</taxon>
        <taxon>Rhodococcus erythropolis group</taxon>
    </lineage>
</organism>
<name>A0A6G9D1B8_RHOER</name>